<sequence>MEPVPHAGWTAARDAVLQAFAKGEHIAALLGPAGVGKTLLLRELEAALRARSIRVLRLDHGDGAEGALEAAPDTEALLIDEADRMGEAALEEAAERRGCFTVLVGLPVLARRIAPWPHRVVELLPLPAAEVPSYLAARMAGTGLRGTRLTEEAGVELAGLSGGTPRLLNTLLAMAFHEADMTDAVEVRAEHVRDAAALRAEMPERNPAPETAPAEPAPPDPPPCRETGTTLRAPPAAEASPPASPASPRTLSLAVAPGTASQARSRRPAAILAGTALLLLGGLAWLEWRKQADTTSPEVVLPRAATPAAEAERRAEGPAPPAAVSSKPAMAEAAQAPGLPDGALVRVVITYPRGVAEAGRRGAALSAALGQAGVSAGAPFPVSRPPTGPEVSYFFREDRDAALRVRGMGGLEGALPVLGSTAGTAPRPGTIEVALSTPGATGEERDGPLPEDAAPGWAPPPAVPVYPPAGAALTAGAASRGLLMTWAATEARPGCCFVEVMFLGGPGTPDGPPREAFAAYAEAPEQQLVQLPAAGSYAWRVLTVSAAARRYTASPWRHFVLGAAPS</sequence>
<accession>A0ABV6IKA7</accession>
<dbReference type="SMART" id="SM00382">
    <property type="entry name" value="AAA"/>
    <property type="match status" value="1"/>
</dbReference>
<dbReference type="PANTHER" id="PTHR35894:SF1">
    <property type="entry name" value="PHOSPHORIBULOKINASE _ URIDINE KINASE FAMILY"/>
    <property type="match status" value="1"/>
</dbReference>
<dbReference type="InterPro" id="IPR003593">
    <property type="entry name" value="AAA+_ATPase"/>
</dbReference>
<reference evidence="3 4" key="1">
    <citation type="submission" date="2024-09" db="EMBL/GenBank/DDBJ databases">
        <authorList>
            <person name="Sun Q."/>
            <person name="Mori K."/>
        </authorList>
    </citation>
    <scope>NUCLEOTIDE SEQUENCE [LARGE SCALE GENOMIC DNA]</scope>
    <source>
        <strain evidence="3 4">CCM 7468</strain>
    </source>
</reference>
<dbReference type="SUPFAM" id="SSF52540">
    <property type="entry name" value="P-loop containing nucleoside triphosphate hydrolases"/>
    <property type="match status" value="1"/>
</dbReference>
<dbReference type="EMBL" id="JBHLVZ010000001">
    <property type="protein sequence ID" value="MFC0384038.1"/>
    <property type="molecule type" value="Genomic_DNA"/>
</dbReference>
<comment type="caution">
    <text evidence="3">The sequence shown here is derived from an EMBL/GenBank/DDBJ whole genome shotgun (WGS) entry which is preliminary data.</text>
</comment>
<feature type="compositionally biased region" description="Pro residues" evidence="1">
    <location>
        <begin position="215"/>
        <end position="224"/>
    </location>
</feature>
<evidence type="ECO:0000259" key="2">
    <source>
        <dbReference type="SMART" id="SM00382"/>
    </source>
</evidence>
<dbReference type="Gene3D" id="3.40.50.300">
    <property type="entry name" value="P-loop containing nucleotide triphosphate hydrolases"/>
    <property type="match status" value="1"/>
</dbReference>
<feature type="region of interest" description="Disordered" evidence="1">
    <location>
        <begin position="301"/>
        <end position="324"/>
    </location>
</feature>
<evidence type="ECO:0000313" key="3">
    <source>
        <dbReference type="EMBL" id="MFC0384038.1"/>
    </source>
</evidence>
<dbReference type="PANTHER" id="PTHR35894">
    <property type="entry name" value="GENERAL SECRETION PATHWAY PROTEIN A-RELATED"/>
    <property type="match status" value="1"/>
</dbReference>
<keyword evidence="4" id="KW-1185">Reference proteome</keyword>
<dbReference type="InterPro" id="IPR027417">
    <property type="entry name" value="P-loop_NTPase"/>
</dbReference>
<feature type="domain" description="AAA+ ATPase" evidence="2">
    <location>
        <begin position="23"/>
        <end position="127"/>
    </location>
</feature>
<evidence type="ECO:0000256" key="1">
    <source>
        <dbReference type="SAM" id="MobiDB-lite"/>
    </source>
</evidence>
<dbReference type="InterPro" id="IPR052026">
    <property type="entry name" value="ExeA_AAA_ATPase_DNA-bind"/>
</dbReference>
<dbReference type="Proteomes" id="UP001589789">
    <property type="component" value="Unassembled WGS sequence"/>
</dbReference>
<name>A0ABV6IKA7_9PROT</name>
<evidence type="ECO:0000313" key="4">
    <source>
        <dbReference type="Proteomes" id="UP001589789"/>
    </source>
</evidence>
<proteinExistence type="predicted"/>
<organism evidence="3 4">
    <name type="scientific">Muricoccus vinaceus</name>
    <dbReference type="NCBI Taxonomy" id="424704"/>
    <lineage>
        <taxon>Bacteria</taxon>
        <taxon>Pseudomonadati</taxon>
        <taxon>Pseudomonadota</taxon>
        <taxon>Alphaproteobacteria</taxon>
        <taxon>Acetobacterales</taxon>
        <taxon>Roseomonadaceae</taxon>
        <taxon>Muricoccus</taxon>
    </lineage>
</organism>
<dbReference type="RefSeq" id="WP_377048056.1">
    <property type="nucleotide sequence ID" value="NZ_JBHLVZ010000001.1"/>
</dbReference>
<gene>
    <name evidence="3" type="ORF">ACFFIC_00550</name>
</gene>
<protein>
    <recommendedName>
        <fullName evidence="2">AAA+ ATPase domain-containing protein</fullName>
    </recommendedName>
</protein>
<feature type="region of interest" description="Disordered" evidence="1">
    <location>
        <begin position="200"/>
        <end position="266"/>
    </location>
</feature>